<feature type="region of interest" description="Disordered" evidence="1">
    <location>
        <begin position="1"/>
        <end position="37"/>
    </location>
</feature>
<evidence type="ECO:0000256" key="1">
    <source>
        <dbReference type="SAM" id="MobiDB-lite"/>
    </source>
</evidence>
<evidence type="ECO:0000313" key="3">
    <source>
        <dbReference type="Proteomes" id="UP000007842"/>
    </source>
</evidence>
<dbReference type="PATRIC" id="fig|1003195.29.peg.784"/>
<reference evidence="3" key="1">
    <citation type="submission" date="2011-12" db="EMBL/GenBank/DDBJ databases">
        <title>Complete genome sequence of Streptomyces cattleya strain DSM 46488.</title>
        <authorList>
            <person name="Ou H.-Y."/>
            <person name="Li P."/>
            <person name="Zhao C."/>
            <person name="O'Hagan D."/>
            <person name="Deng Z."/>
        </authorList>
    </citation>
    <scope>NUCLEOTIDE SEQUENCE [LARGE SCALE GENOMIC DNA]</scope>
    <source>
        <strain evidence="3">ATCC 35852 / DSM 46488 / JCM 4925 / NBRC 14057 / NRRL 8057</strain>
    </source>
</reference>
<dbReference type="STRING" id="1003195.SCATT_07770"/>
<evidence type="ECO:0000313" key="2">
    <source>
        <dbReference type="EMBL" id="AEW93148.1"/>
    </source>
</evidence>
<accession>G8WYW3</accession>
<gene>
    <name evidence="2" type="ordered locus">SCATT_07770</name>
</gene>
<dbReference type="AlphaFoldDB" id="G8WYW3"/>
<protein>
    <submittedName>
        <fullName evidence="2">Uncharacterized protein</fullName>
    </submittedName>
</protein>
<organism evidence="2 3">
    <name type="scientific">Streptantibioticus cattleyicolor (strain ATCC 35852 / DSM 46488 / JCM 4925 / NBRC 14057 / NRRL 8057)</name>
    <name type="common">Streptomyces cattleya</name>
    <dbReference type="NCBI Taxonomy" id="1003195"/>
    <lineage>
        <taxon>Bacteria</taxon>
        <taxon>Bacillati</taxon>
        <taxon>Actinomycetota</taxon>
        <taxon>Actinomycetes</taxon>
        <taxon>Kitasatosporales</taxon>
        <taxon>Streptomycetaceae</taxon>
        <taxon>Streptantibioticus</taxon>
    </lineage>
</organism>
<dbReference type="EMBL" id="CP003219">
    <property type="protein sequence ID" value="AEW93148.1"/>
    <property type="molecule type" value="Genomic_DNA"/>
</dbReference>
<feature type="compositionally biased region" description="Pro residues" evidence="1">
    <location>
        <begin position="11"/>
        <end position="25"/>
    </location>
</feature>
<proteinExistence type="predicted"/>
<sequence length="37" mass="3944">MPFRCRNGPGRPTPPPPAPSSPPGTPARTAWPRPPQL</sequence>
<dbReference type="KEGG" id="scy:SCATT_07770"/>
<dbReference type="HOGENOM" id="CLU_3349004_0_0_11"/>
<dbReference type="Proteomes" id="UP000007842">
    <property type="component" value="Chromosome"/>
</dbReference>
<keyword evidence="3" id="KW-1185">Reference proteome</keyword>
<name>G8WYW3_STREN</name>